<evidence type="ECO:0000313" key="2">
    <source>
        <dbReference type="EMBL" id="AJP70962.1"/>
    </source>
</evidence>
<dbReference type="SUPFAM" id="SSF50156">
    <property type="entry name" value="PDZ domain-like"/>
    <property type="match status" value="1"/>
</dbReference>
<proteinExistence type="predicted"/>
<dbReference type="Gene3D" id="2.30.42.10">
    <property type="match status" value="1"/>
</dbReference>
<dbReference type="InterPro" id="IPR021109">
    <property type="entry name" value="Peptidase_aspartic_dom_sf"/>
</dbReference>
<accession>A0A7U5BET8</accession>
<sequence>MFALLFPVLAAAQSPATTRLAPDAEAQWVAFTLNRYNQIRFTLDIGGRPARAILDTGLSDSVVSSAFAAAAGLQPRRQVRAKAIGGDVAVTWADAPAIRFGGVTRSGGRVGILPPQSETRFEIDALIGSDILGCCALDIDFERRRFRILPSGRIPFAGTSVPLRRGTSGLYFATATLAGKRLSPVVVDTGDGASLTLATPAWVATGYRGSAVTTTIGWGIGGATVTDTAILPSLELGTLPPRESEVRIEPPRGFLDRIGVAARLGMGTLQRYRVLLDPAAGHMVLAPGPTATTSAIRSTSGLLLDFTGTALRIVHVMRGSPAAAAGLRDGDTICAADGVAVAEQVDAQGLVAWTAGAPGRTVRLSLCDGRERRVTLANFY</sequence>
<dbReference type="SUPFAM" id="SSF50630">
    <property type="entry name" value="Acid proteases"/>
    <property type="match status" value="1"/>
</dbReference>
<dbReference type="SMART" id="SM00228">
    <property type="entry name" value="PDZ"/>
    <property type="match status" value="1"/>
</dbReference>
<dbReference type="PROSITE" id="PS50106">
    <property type="entry name" value="PDZ"/>
    <property type="match status" value="1"/>
</dbReference>
<dbReference type="AlphaFoldDB" id="A0A7U5BET8"/>
<dbReference type="InterPro" id="IPR036034">
    <property type="entry name" value="PDZ_sf"/>
</dbReference>
<organism evidence="2 3">
    <name type="scientific">Sphingomonas hengshuiensis</name>
    <dbReference type="NCBI Taxonomy" id="1609977"/>
    <lineage>
        <taxon>Bacteria</taxon>
        <taxon>Pseudomonadati</taxon>
        <taxon>Pseudomonadota</taxon>
        <taxon>Alphaproteobacteria</taxon>
        <taxon>Sphingomonadales</taxon>
        <taxon>Sphingomonadaceae</taxon>
        <taxon>Sphingomonas</taxon>
    </lineage>
</organism>
<evidence type="ECO:0000313" key="3">
    <source>
        <dbReference type="Proteomes" id="UP000032300"/>
    </source>
</evidence>
<reference evidence="2 3" key="1">
    <citation type="journal article" date="2015" name="Int. J. Syst. Evol. Microbiol.">
        <title>Sphingomonas hengshuiensis sp. nov., isolated from lake wetland.</title>
        <authorList>
            <person name="Wei S."/>
            <person name="Wang T."/>
            <person name="Liu H."/>
            <person name="Zhang C."/>
            <person name="Guo J."/>
            <person name="Wang Q."/>
            <person name="Liang K."/>
            <person name="Zhang Z."/>
        </authorList>
    </citation>
    <scope>NUCLEOTIDE SEQUENCE [LARGE SCALE GENOMIC DNA]</scope>
    <source>
        <strain evidence="2 3">WHSC-8</strain>
    </source>
</reference>
<gene>
    <name evidence="2" type="ORF">TS85_02675</name>
</gene>
<reference evidence="2 3" key="2">
    <citation type="submission" date="2015-02" db="EMBL/GenBank/DDBJ databases">
        <title>The complete genome of Sphingomonas hengshuiensis sp. WHSC-8 isolated from soil of Hengshui Lake.</title>
        <authorList>
            <person name="Wei S."/>
            <person name="Guo J."/>
            <person name="Su C."/>
            <person name="Wu R."/>
            <person name="Zhang Z."/>
            <person name="Liang K."/>
            <person name="Li H."/>
            <person name="Wang T."/>
            <person name="Liu H."/>
            <person name="Zhang C."/>
            <person name="Li Z."/>
            <person name="Wang Q."/>
            <person name="Meng J."/>
        </authorList>
    </citation>
    <scope>NUCLEOTIDE SEQUENCE [LARGE SCALE GENOMIC DNA]</scope>
    <source>
        <strain evidence="2 3">WHSC-8</strain>
    </source>
</reference>
<dbReference type="Pfam" id="PF13650">
    <property type="entry name" value="Asp_protease_2"/>
    <property type="match status" value="1"/>
</dbReference>
<dbReference type="RefSeq" id="WP_044330280.1">
    <property type="nucleotide sequence ID" value="NZ_CP010836.1"/>
</dbReference>
<keyword evidence="3" id="KW-1185">Reference proteome</keyword>
<dbReference type="EMBL" id="CP010836">
    <property type="protein sequence ID" value="AJP70962.1"/>
    <property type="molecule type" value="Genomic_DNA"/>
</dbReference>
<dbReference type="InterPro" id="IPR041489">
    <property type="entry name" value="PDZ_6"/>
</dbReference>
<name>A0A7U5BET8_9SPHN</name>
<dbReference type="Gene3D" id="2.40.70.10">
    <property type="entry name" value="Acid Proteases"/>
    <property type="match status" value="2"/>
</dbReference>
<dbReference type="Proteomes" id="UP000032300">
    <property type="component" value="Chromosome"/>
</dbReference>
<feature type="domain" description="PDZ" evidence="1">
    <location>
        <begin position="292"/>
        <end position="341"/>
    </location>
</feature>
<evidence type="ECO:0000259" key="1">
    <source>
        <dbReference type="PROSITE" id="PS50106"/>
    </source>
</evidence>
<dbReference type="KEGG" id="sphi:TS85_02675"/>
<protein>
    <recommendedName>
        <fullName evidence="1">PDZ domain-containing protein</fullName>
    </recommendedName>
</protein>
<dbReference type="OrthoDB" id="7547925at2"/>
<dbReference type="Pfam" id="PF17820">
    <property type="entry name" value="PDZ_6"/>
    <property type="match status" value="1"/>
</dbReference>
<dbReference type="InterPro" id="IPR001478">
    <property type="entry name" value="PDZ"/>
</dbReference>